<accession>A0ABW8IRW1</accession>
<organism evidence="1 2">
    <name type="scientific">Dyella humi</name>
    <dbReference type="NCBI Taxonomy" id="1770547"/>
    <lineage>
        <taxon>Bacteria</taxon>
        <taxon>Pseudomonadati</taxon>
        <taxon>Pseudomonadota</taxon>
        <taxon>Gammaproteobacteria</taxon>
        <taxon>Lysobacterales</taxon>
        <taxon>Rhodanobacteraceae</taxon>
        <taxon>Dyella</taxon>
    </lineage>
</organism>
<name>A0ABW8IRW1_9GAMM</name>
<reference evidence="1 2" key="1">
    <citation type="submission" date="2020-10" db="EMBL/GenBank/DDBJ databases">
        <title>Phylogeny of dyella-like bacteria.</title>
        <authorList>
            <person name="Fu J."/>
        </authorList>
    </citation>
    <scope>NUCLEOTIDE SEQUENCE [LARGE SCALE GENOMIC DNA]</scope>
    <source>
        <strain evidence="1 2">DHG40</strain>
    </source>
</reference>
<sequence length="55" mass="6211">MQQFIPFEDDWDALEKMRPEALIPYRVGLVPAHEAGQSQPNAYTRAPDCVLVAPK</sequence>
<dbReference type="EMBL" id="JADIKI010000023">
    <property type="protein sequence ID" value="MFK2856989.1"/>
    <property type="molecule type" value="Genomic_DNA"/>
</dbReference>
<proteinExistence type="predicted"/>
<evidence type="ECO:0000313" key="2">
    <source>
        <dbReference type="Proteomes" id="UP001620409"/>
    </source>
</evidence>
<dbReference type="RefSeq" id="WP_380011929.1">
    <property type="nucleotide sequence ID" value="NZ_JADIKI010000023.1"/>
</dbReference>
<dbReference type="Proteomes" id="UP001620409">
    <property type="component" value="Unassembled WGS sequence"/>
</dbReference>
<gene>
    <name evidence="1" type="ORF">ISP18_20445</name>
</gene>
<comment type="caution">
    <text evidence="1">The sequence shown here is derived from an EMBL/GenBank/DDBJ whole genome shotgun (WGS) entry which is preliminary data.</text>
</comment>
<evidence type="ECO:0000313" key="1">
    <source>
        <dbReference type="EMBL" id="MFK2856989.1"/>
    </source>
</evidence>
<keyword evidence="2" id="KW-1185">Reference proteome</keyword>
<protein>
    <submittedName>
        <fullName evidence="1">Uncharacterized protein</fullName>
    </submittedName>
</protein>